<sequence length="100" mass="11190">MLSRTDFVKFFDSQVTDFKRVNNENDLVPIVPGRFLGFSHLQGEIHIVDDDSKEIVARRETTVLMKTSVGSKIVPGILSGNALHHLGPYNRVFIGSVFCN</sequence>
<name>A0AAD7F5W6_9AGAR</name>
<evidence type="ECO:0000313" key="1">
    <source>
        <dbReference type="EMBL" id="KAJ7367085.1"/>
    </source>
</evidence>
<protein>
    <submittedName>
        <fullName evidence="1">Uncharacterized protein</fullName>
    </submittedName>
</protein>
<evidence type="ECO:0000313" key="2">
    <source>
        <dbReference type="Proteomes" id="UP001218218"/>
    </source>
</evidence>
<gene>
    <name evidence="1" type="ORF">DFH08DRAFT_184923</name>
</gene>
<dbReference type="EMBL" id="JARIHO010000002">
    <property type="protein sequence ID" value="KAJ7367085.1"/>
    <property type="molecule type" value="Genomic_DNA"/>
</dbReference>
<dbReference type="AlphaFoldDB" id="A0AAD7F5W6"/>
<proteinExistence type="predicted"/>
<dbReference type="Proteomes" id="UP001218218">
    <property type="component" value="Unassembled WGS sequence"/>
</dbReference>
<organism evidence="1 2">
    <name type="scientific">Mycena albidolilacea</name>
    <dbReference type="NCBI Taxonomy" id="1033008"/>
    <lineage>
        <taxon>Eukaryota</taxon>
        <taxon>Fungi</taxon>
        <taxon>Dikarya</taxon>
        <taxon>Basidiomycota</taxon>
        <taxon>Agaricomycotina</taxon>
        <taxon>Agaricomycetes</taxon>
        <taxon>Agaricomycetidae</taxon>
        <taxon>Agaricales</taxon>
        <taxon>Marasmiineae</taxon>
        <taxon>Mycenaceae</taxon>
        <taxon>Mycena</taxon>
    </lineage>
</organism>
<keyword evidence="2" id="KW-1185">Reference proteome</keyword>
<dbReference type="InterPro" id="IPR029058">
    <property type="entry name" value="AB_hydrolase_fold"/>
</dbReference>
<dbReference type="Gene3D" id="3.40.50.1820">
    <property type="entry name" value="alpha/beta hydrolase"/>
    <property type="match status" value="1"/>
</dbReference>
<dbReference type="SUPFAM" id="SSF53474">
    <property type="entry name" value="alpha/beta-Hydrolases"/>
    <property type="match status" value="1"/>
</dbReference>
<comment type="caution">
    <text evidence="1">The sequence shown here is derived from an EMBL/GenBank/DDBJ whole genome shotgun (WGS) entry which is preliminary data.</text>
</comment>
<reference evidence="1" key="1">
    <citation type="submission" date="2023-03" db="EMBL/GenBank/DDBJ databases">
        <title>Massive genome expansion in bonnet fungi (Mycena s.s.) driven by repeated elements and novel gene families across ecological guilds.</title>
        <authorList>
            <consortium name="Lawrence Berkeley National Laboratory"/>
            <person name="Harder C.B."/>
            <person name="Miyauchi S."/>
            <person name="Viragh M."/>
            <person name="Kuo A."/>
            <person name="Thoen E."/>
            <person name="Andreopoulos B."/>
            <person name="Lu D."/>
            <person name="Skrede I."/>
            <person name="Drula E."/>
            <person name="Henrissat B."/>
            <person name="Morin E."/>
            <person name="Kohler A."/>
            <person name="Barry K."/>
            <person name="LaButti K."/>
            <person name="Morin E."/>
            <person name="Salamov A."/>
            <person name="Lipzen A."/>
            <person name="Mereny Z."/>
            <person name="Hegedus B."/>
            <person name="Baldrian P."/>
            <person name="Stursova M."/>
            <person name="Weitz H."/>
            <person name="Taylor A."/>
            <person name="Grigoriev I.V."/>
            <person name="Nagy L.G."/>
            <person name="Martin F."/>
            <person name="Kauserud H."/>
        </authorList>
    </citation>
    <scope>NUCLEOTIDE SEQUENCE</scope>
    <source>
        <strain evidence="1">CBHHK002</strain>
    </source>
</reference>
<accession>A0AAD7F5W6</accession>